<reference evidence="1 2" key="1">
    <citation type="submission" date="2016-11" db="EMBL/GenBank/DDBJ databases">
        <authorList>
            <person name="Jaros S."/>
            <person name="Januszkiewicz K."/>
            <person name="Wedrychowicz H."/>
        </authorList>
    </citation>
    <scope>NUCLEOTIDE SEQUENCE [LARGE SCALE GENOMIC DNA]</scope>
    <source>
        <strain evidence="1 2">DSM 25479</strain>
    </source>
</reference>
<keyword evidence="2" id="KW-1185">Reference proteome</keyword>
<dbReference type="PROSITE" id="PS51257">
    <property type="entry name" value="PROKAR_LIPOPROTEIN"/>
    <property type="match status" value="1"/>
</dbReference>
<dbReference type="STRING" id="1118202.SAMN05443429_101324"/>
<evidence type="ECO:0000313" key="2">
    <source>
        <dbReference type="Proteomes" id="UP000184335"/>
    </source>
</evidence>
<proteinExistence type="predicted"/>
<name>A0A1M6AKM9_9FLAO</name>
<dbReference type="Proteomes" id="UP000184335">
    <property type="component" value="Unassembled WGS sequence"/>
</dbReference>
<dbReference type="AlphaFoldDB" id="A0A1M6AKM9"/>
<dbReference type="OrthoDB" id="1453399at2"/>
<accession>A0A1M6AKM9</accession>
<evidence type="ECO:0000313" key="1">
    <source>
        <dbReference type="EMBL" id="SHI37015.1"/>
    </source>
</evidence>
<dbReference type="EMBL" id="FQYI01000001">
    <property type="protein sequence ID" value="SHI37015.1"/>
    <property type="molecule type" value="Genomic_DNA"/>
</dbReference>
<gene>
    <name evidence="1" type="ORF">SAMN05443429_101324</name>
</gene>
<protein>
    <submittedName>
        <fullName evidence="1">Uncharacterized protein</fullName>
    </submittedName>
</protein>
<organism evidence="1 2">
    <name type="scientific">Cruoricaptor ignavus</name>
    <dbReference type="NCBI Taxonomy" id="1118202"/>
    <lineage>
        <taxon>Bacteria</taxon>
        <taxon>Pseudomonadati</taxon>
        <taxon>Bacteroidota</taxon>
        <taxon>Flavobacteriia</taxon>
        <taxon>Flavobacteriales</taxon>
        <taxon>Weeksellaceae</taxon>
        <taxon>Cruoricaptor</taxon>
    </lineage>
</organism>
<sequence>MKNLLNNFILSIIFLNLLFSCNKNTENISDNESWRDNQNEKTYPVAKLDSAQAIAQITTQKTQELLDLAALYRSGNGDSEIDSVIFAQMQTYFEKPDSLILKKLFREIDSLNAKNAKVSNLNVHKEIIGKDTVNFATFDVEYFNQDNRAVGTLPRTARFTMKLKPVQFKKEFKFFFEDLDYKVPNEKTSSGVTR</sequence>